<comment type="caution">
    <text evidence="1">The sequence shown here is derived from an EMBL/GenBank/DDBJ whole genome shotgun (WGS) entry which is preliminary data.</text>
</comment>
<evidence type="ECO:0000313" key="1">
    <source>
        <dbReference type="EMBL" id="KAD3067029.1"/>
    </source>
</evidence>
<evidence type="ECO:0000313" key="2">
    <source>
        <dbReference type="Proteomes" id="UP000326396"/>
    </source>
</evidence>
<accession>A0A5N6LZG7</accession>
<organism evidence="1 2">
    <name type="scientific">Mikania micrantha</name>
    <name type="common">bitter vine</name>
    <dbReference type="NCBI Taxonomy" id="192012"/>
    <lineage>
        <taxon>Eukaryota</taxon>
        <taxon>Viridiplantae</taxon>
        <taxon>Streptophyta</taxon>
        <taxon>Embryophyta</taxon>
        <taxon>Tracheophyta</taxon>
        <taxon>Spermatophyta</taxon>
        <taxon>Magnoliopsida</taxon>
        <taxon>eudicotyledons</taxon>
        <taxon>Gunneridae</taxon>
        <taxon>Pentapetalae</taxon>
        <taxon>asterids</taxon>
        <taxon>campanulids</taxon>
        <taxon>Asterales</taxon>
        <taxon>Asteraceae</taxon>
        <taxon>Asteroideae</taxon>
        <taxon>Heliantheae alliance</taxon>
        <taxon>Eupatorieae</taxon>
        <taxon>Mikania</taxon>
    </lineage>
</organism>
<gene>
    <name evidence="1" type="ORF">E3N88_34909</name>
</gene>
<dbReference type="Proteomes" id="UP000326396">
    <property type="component" value="Linkage Group LG7"/>
</dbReference>
<sequence>MQFKVDSIENARGKKNTAGDLWGCDVYEDSKASKTLERPYRKNCITYHLDPIITLNKEEKDEDAEQKKKTTVSLLPSPVMSSSSSVIRLLADCDASHIYERFGFLSHLATGSYHGQMNRISGAGSFYYC</sequence>
<proteinExistence type="predicted"/>
<dbReference type="AlphaFoldDB" id="A0A5N6LZG7"/>
<reference evidence="1 2" key="1">
    <citation type="submission" date="2019-05" db="EMBL/GenBank/DDBJ databases">
        <title>Mikania micrantha, genome provides insights into the molecular mechanism of rapid growth.</title>
        <authorList>
            <person name="Liu B."/>
        </authorList>
    </citation>
    <scope>NUCLEOTIDE SEQUENCE [LARGE SCALE GENOMIC DNA]</scope>
    <source>
        <strain evidence="1">NLD-2019</strain>
        <tissue evidence="1">Leaf</tissue>
    </source>
</reference>
<dbReference type="EMBL" id="SZYD01000017">
    <property type="protein sequence ID" value="KAD3067029.1"/>
    <property type="molecule type" value="Genomic_DNA"/>
</dbReference>
<protein>
    <submittedName>
        <fullName evidence="1">Uncharacterized protein</fullName>
    </submittedName>
</protein>
<keyword evidence="2" id="KW-1185">Reference proteome</keyword>
<name>A0A5N6LZG7_9ASTR</name>